<protein>
    <recommendedName>
        <fullName evidence="4 10">Outer-membrane lipoprotein carrier protein</fullName>
    </recommendedName>
</protein>
<dbReference type="InterPro" id="IPR004564">
    <property type="entry name" value="OM_lipoprot_carrier_LolA-like"/>
</dbReference>
<dbReference type="RefSeq" id="WP_078306196.1">
    <property type="nucleotide sequence ID" value="NZ_CP147511.1"/>
</dbReference>
<comment type="similarity">
    <text evidence="2 10">Belongs to the LolA family.</text>
</comment>
<evidence type="ECO:0000256" key="2">
    <source>
        <dbReference type="ARBA" id="ARBA00007615"/>
    </source>
</evidence>
<dbReference type="InterPro" id="IPR029046">
    <property type="entry name" value="LolA/LolB/LppX"/>
</dbReference>
<organism evidence="11 12">
    <name type="scientific">Lwoffella lincolnii</name>
    <dbReference type="NCBI Taxonomy" id="90241"/>
    <lineage>
        <taxon>Bacteria</taxon>
        <taxon>Pseudomonadati</taxon>
        <taxon>Pseudomonadota</taxon>
        <taxon>Gammaproteobacteria</taxon>
        <taxon>Moraxellales</taxon>
        <taxon>Moraxellaceae</taxon>
        <taxon>Lwoffella</taxon>
    </lineage>
</organism>
<evidence type="ECO:0000256" key="1">
    <source>
        <dbReference type="ARBA" id="ARBA00004418"/>
    </source>
</evidence>
<dbReference type="PANTHER" id="PTHR35869:SF1">
    <property type="entry name" value="OUTER-MEMBRANE LIPOPROTEIN CARRIER PROTEIN"/>
    <property type="match status" value="1"/>
</dbReference>
<name>A0A1T0CKF4_9GAMM</name>
<dbReference type="GO" id="GO:0042953">
    <property type="term" value="P:lipoprotein transport"/>
    <property type="evidence" value="ECO:0007669"/>
    <property type="project" value="InterPro"/>
</dbReference>
<reference evidence="11 12" key="1">
    <citation type="submission" date="2017-02" db="EMBL/GenBank/DDBJ databases">
        <title>Draft genome sequence of Moraxella lincolnii CCUG 9405T type strain.</title>
        <authorList>
            <person name="Salva-Serra F."/>
            <person name="Engstrom-Jakobsson H."/>
            <person name="Thorell K."/>
            <person name="Jaen-Luchoro D."/>
            <person name="Gonzales-Siles L."/>
            <person name="Karlsson R."/>
            <person name="Yazdan S."/>
            <person name="Boulund F."/>
            <person name="Johnning A."/>
            <person name="Engstrand L."/>
            <person name="Kristiansson E."/>
            <person name="Moore E."/>
        </authorList>
    </citation>
    <scope>NUCLEOTIDE SEQUENCE [LARGE SCALE GENOMIC DNA]</scope>
    <source>
        <strain evidence="11 12">CCUG 9405</strain>
    </source>
</reference>
<dbReference type="OrthoDB" id="9787361at2"/>
<evidence type="ECO:0000256" key="3">
    <source>
        <dbReference type="ARBA" id="ARBA00011245"/>
    </source>
</evidence>
<feature type="signal peptide" evidence="10">
    <location>
        <begin position="1"/>
        <end position="41"/>
    </location>
</feature>
<dbReference type="EMBL" id="MUYT01000001">
    <property type="protein sequence ID" value="OOS22783.1"/>
    <property type="molecule type" value="Genomic_DNA"/>
</dbReference>
<evidence type="ECO:0000256" key="8">
    <source>
        <dbReference type="ARBA" id="ARBA00022927"/>
    </source>
</evidence>
<dbReference type="HAMAP" id="MF_00240">
    <property type="entry name" value="LolA"/>
    <property type="match status" value="1"/>
</dbReference>
<evidence type="ECO:0000256" key="7">
    <source>
        <dbReference type="ARBA" id="ARBA00022764"/>
    </source>
</evidence>
<dbReference type="InterPro" id="IPR018323">
    <property type="entry name" value="OM_lipoprot_carrier_LolA_Pbac"/>
</dbReference>
<comment type="caution">
    <text evidence="11">The sequence shown here is derived from an EMBL/GenBank/DDBJ whole genome shotgun (WGS) entry which is preliminary data.</text>
</comment>
<dbReference type="Pfam" id="PF03548">
    <property type="entry name" value="LolA"/>
    <property type="match status" value="1"/>
</dbReference>
<accession>A0A1T0CKF4</accession>
<evidence type="ECO:0000313" key="12">
    <source>
        <dbReference type="Proteomes" id="UP000191094"/>
    </source>
</evidence>
<keyword evidence="5 10" id="KW-0813">Transport</keyword>
<comment type="subcellular location">
    <subcellularLocation>
        <location evidence="1 10">Periplasm</location>
    </subcellularLocation>
</comment>
<dbReference type="CDD" id="cd16325">
    <property type="entry name" value="LolA"/>
    <property type="match status" value="1"/>
</dbReference>
<dbReference type="SUPFAM" id="SSF89392">
    <property type="entry name" value="Prokaryotic lipoproteins and lipoprotein localization factors"/>
    <property type="match status" value="1"/>
</dbReference>
<dbReference type="NCBIfam" id="TIGR00547">
    <property type="entry name" value="lolA"/>
    <property type="match status" value="1"/>
</dbReference>
<dbReference type="GO" id="GO:0044874">
    <property type="term" value="P:lipoprotein localization to outer membrane"/>
    <property type="evidence" value="ECO:0007669"/>
    <property type="project" value="UniProtKB-UniRule"/>
</dbReference>
<comment type="subunit">
    <text evidence="3 10">Monomer.</text>
</comment>
<dbReference type="GO" id="GO:0030288">
    <property type="term" value="C:outer membrane-bounded periplasmic space"/>
    <property type="evidence" value="ECO:0007669"/>
    <property type="project" value="TreeGrafter"/>
</dbReference>
<evidence type="ECO:0000313" key="11">
    <source>
        <dbReference type="EMBL" id="OOS22783.1"/>
    </source>
</evidence>
<evidence type="ECO:0000256" key="4">
    <source>
        <dbReference type="ARBA" id="ARBA00014035"/>
    </source>
</evidence>
<dbReference type="Gene3D" id="2.50.20.10">
    <property type="entry name" value="Lipoprotein localisation LolA/LolB/LppX"/>
    <property type="match status" value="1"/>
</dbReference>
<keyword evidence="12" id="KW-1185">Reference proteome</keyword>
<keyword evidence="9 10" id="KW-0143">Chaperone</keyword>
<keyword evidence="7 10" id="KW-0574">Periplasm</keyword>
<keyword evidence="6 10" id="KW-0732">Signal</keyword>
<dbReference type="AlphaFoldDB" id="A0A1T0CKF4"/>
<evidence type="ECO:0000256" key="5">
    <source>
        <dbReference type="ARBA" id="ARBA00022448"/>
    </source>
</evidence>
<evidence type="ECO:0000256" key="6">
    <source>
        <dbReference type="ARBA" id="ARBA00022729"/>
    </source>
</evidence>
<comment type="function">
    <text evidence="10">Participates in the translocation of lipoproteins from the inner membrane to the outer membrane. Only forms a complex with a lipoprotein if the residue after the N-terminal Cys is not an aspartate (The Asp acts as a targeting signal to indicate that the lipoprotein should stay in the inner membrane).</text>
</comment>
<dbReference type="PANTHER" id="PTHR35869">
    <property type="entry name" value="OUTER-MEMBRANE LIPOPROTEIN CARRIER PROTEIN"/>
    <property type="match status" value="1"/>
</dbReference>
<feature type="chain" id="PRO_5013412862" description="Outer-membrane lipoprotein carrier protein" evidence="10">
    <location>
        <begin position="42"/>
        <end position="234"/>
    </location>
</feature>
<sequence precursor="true">MSLNTLSIKTPLIKTSSISIKKLALSAIAITSMVIGYPAMANADADDSNTAAAKALNSHLANTKTMMAHFTQTTSGNSKSLSAGKFSGSMSIKRPNKFRWETKSPSEQLVVANGSYLWIYDKDLAQATKQNVDSQIGNTPALLLSGDPAKIADNFTITQPVDGKNYFKLTPKSDNASFKDMTISFSGGKPTMMVLNDNLGQTTKITFSGVLLNSKVGDGLFNFTPPKDVDVISQ</sequence>
<gene>
    <name evidence="10" type="primary">lolA</name>
    <name evidence="11" type="ORF">B0682_00765</name>
</gene>
<keyword evidence="11" id="KW-0449">Lipoprotein</keyword>
<proteinExistence type="inferred from homology"/>
<dbReference type="STRING" id="90241.B0682_00765"/>
<evidence type="ECO:0000256" key="9">
    <source>
        <dbReference type="ARBA" id="ARBA00023186"/>
    </source>
</evidence>
<dbReference type="Proteomes" id="UP000191094">
    <property type="component" value="Unassembled WGS sequence"/>
</dbReference>
<evidence type="ECO:0000256" key="10">
    <source>
        <dbReference type="HAMAP-Rule" id="MF_00240"/>
    </source>
</evidence>
<keyword evidence="8 10" id="KW-0653">Protein transport</keyword>